<evidence type="ECO:0000313" key="1">
    <source>
        <dbReference type="EMBL" id="JAV96125.1"/>
    </source>
</evidence>
<reference evidence="1" key="1">
    <citation type="journal article" date="2016" name="Sci. Rep.">
        <title>Molecular characterization of firefly nuptial gifts: a multi-omics approach sheds light on postcopulatory sexual selection.</title>
        <authorList>
            <person name="Al-Wathiqui N."/>
            <person name="Fallon T.R."/>
            <person name="South A."/>
            <person name="Weng J.K."/>
            <person name="Lewis S.M."/>
        </authorList>
    </citation>
    <scope>NUCLEOTIDE SEQUENCE</scope>
</reference>
<name>A0A1Y1NHK4_PHOPY</name>
<protein>
    <submittedName>
        <fullName evidence="1">Uncharacterized protein</fullName>
    </submittedName>
</protein>
<proteinExistence type="predicted"/>
<dbReference type="AlphaFoldDB" id="A0A1Y1NHK4"/>
<sequence>MRLCTPSKCSGGGVKGELNDRNSRFLSFPILPEVDQNLKQYVGFSTDNFTTDMLFFSNLYPVGLNNHLNNFEIIKVSFKTVKSILSNSSPRYFEAYCIYFLNDSIHLIIYS</sequence>
<accession>A0A1Y1NHK4</accession>
<dbReference type="EMBL" id="GEZM01005512">
    <property type="protein sequence ID" value="JAV96125.1"/>
    <property type="molecule type" value="Transcribed_RNA"/>
</dbReference>
<organism evidence="1">
    <name type="scientific">Photinus pyralis</name>
    <name type="common">Common eastern firefly</name>
    <name type="synonym">Lampyris pyralis</name>
    <dbReference type="NCBI Taxonomy" id="7054"/>
    <lineage>
        <taxon>Eukaryota</taxon>
        <taxon>Metazoa</taxon>
        <taxon>Ecdysozoa</taxon>
        <taxon>Arthropoda</taxon>
        <taxon>Hexapoda</taxon>
        <taxon>Insecta</taxon>
        <taxon>Pterygota</taxon>
        <taxon>Neoptera</taxon>
        <taxon>Endopterygota</taxon>
        <taxon>Coleoptera</taxon>
        <taxon>Polyphaga</taxon>
        <taxon>Elateriformia</taxon>
        <taxon>Elateroidea</taxon>
        <taxon>Lampyridae</taxon>
        <taxon>Lampyrinae</taxon>
        <taxon>Photinus</taxon>
    </lineage>
</organism>